<reference evidence="1 2" key="1">
    <citation type="journal article" date="2018" name="Nat. Ecol. Evol.">
        <title>Pezizomycetes genomes reveal the molecular basis of ectomycorrhizal truffle lifestyle.</title>
        <authorList>
            <person name="Murat C."/>
            <person name="Payen T."/>
            <person name="Noel B."/>
            <person name="Kuo A."/>
            <person name="Morin E."/>
            <person name="Chen J."/>
            <person name="Kohler A."/>
            <person name="Krizsan K."/>
            <person name="Balestrini R."/>
            <person name="Da Silva C."/>
            <person name="Montanini B."/>
            <person name="Hainaut M."/>
            <person name="Levati E."/>
            <person name="Barry K.W."/>
            <person name="Belfiori B."/>
            <person name="Cichocki N."/>
            <person name="Clum A."/>
            <person name="Dockter R.B."/>
            <person name="Fauchery L."/>
            <person name="Guy J."/>
            <person name="Iotti M."/>
            <person name="Le Tacon F."/>
            <person name="Lindquist E.A."/>
            <person name="Lipzen A."/>
            <person name="Malagnac F."/>
            <person name="Mello A."/>
            <person name="Molinier V."/>
            <person name="Miyauchi S."/>
            <person name="Poulain J."/>
            <person name="Riccioni C."/>
            <person name="Rubini A."/>
            <person name="Sitrit Y."/>
            <person name="Splivallo R."/>
            <person name="Traeger S."/>
            <person name="Wang M."/>
            <person name="Zifcakova L."/>
            <person name="Wipf D."/>
            <person name="Zambonelli A."/>
            <person name="Paolocci F."/>
            <person name="Nowrousian M."/>
            <person name="Ottonello S."/>
            <person name="Baldrian P."/>
            <person name="Spatafora J.W."/>
            <person name="Henrissat B."/>
            <person name="Nagy L.G."/>
            <person name="Aury J.M."/>
            <person name="Wincker P."/>
            <person name="Grigoriev I.V."/>
            <person name="Bonfante P."/>
            <person name="Martin F.M."/>
        </authorList>
    </citation>
    <scope>NUCLEOTIDE SEQUENCE [LARGE SCALE GENOMIC DNA]</scope>
    <source>
        <strain evidence="1 2">120613-1</strain>
    </source>
</reference>
<evidence type="ECO:0000313" key="1">
    <source>
        <dbReference type="EMBL" id="RPA92498.1"/>
    </source>
</evidence>
<dbReference type="EMBL" id="ML120472">
    <property type="protein sequence ID" value="RPA92498.1"/>
    <property type="molecule type" value="Genomic_DNA"/>
</dbReference>
<dbReference type="Proteomes" id="UP000276215">
    <property type="component" value="Unassembled WGS sequence"/>
</dbReference>
<keyword evidence="2" id="KW-1185">Reference proteome</keyword>
<sequence>MVQDDGETGILVGSLEEEAKGQFGICGTIIPFVVETSKVNQVSRGNWFVGGWYGKCLYW</sequence>
<proteinExistence type="predicted"/>
<protein>
    <submittedName>
        <fullName evidence="1">Uncharacterized protein</fullName>
    </submittedName>
</protein>
<dbReference type="AlphaFoldDB" id="A0A3N4J5Z2"/>
<evidence type="ECO:0000313" key="2">
    <source>
        <dbReference type="Proteomes" id="UP000276215"/>
    </source>
</evidence>
<organism evidence="1 2">
    <name type="scientific">Choiromyces venosus 120613-1</name>
    <dbReference type="NCBI Taxonomy" id="1336337"/>
    <lineage>
        <taxon>Eukaryota</taxon>
        <taxon>Fungi</taxon>
        <taxon>Dikarya</taxon>
        <taxon>Ascomycota</taxon>
        <taxon>Pezizomycotina</taxon>
        <taxon>Pezizomycetes</taxon>
        <taxon>Pezizales</taxon>
        <taxon>Tuberaceae</taxon>
        <taxon>Choiromyces</taxon>
    </lineage>
</organism>
<accession>A0A3N4J5Z2</accession>
<gene>
    <name evidence="1" type="ORF">L873DRAFT_1817579</name>
</gene>
<name>A0A3N4J5Z2_9PEZI</name>